<evidence type="ECO:0000313" key="3">
    <source>
        <dbReference type="EMBL" id="VAW41341.1"/>
    </source>
</evidence>
<sequence length="391" mass="44102">MNEQHDEHIEEVAQVEEVEERPSRRRRKQEEPRYRFAPKKRQRFPQLRRWREVLLLVLLITAVLFIINPFSKLAQARAQFAQPVQPLAVTPPTAPEEGYCIVGNFQDWDGRSTPLFDDGTEGDRTAGDGIYSRTVIFAEPSRYSWRILPCGNWKAAVPEKSAWAFATEPDQPITFTFNPAVSASNLWPKTYVLTANDTLPAQLVAVGSFQNERWDSDDPLTVMKPAGNGLFQLAYRIPLPGTYETYVSIKGRNEGIGASGRSLEPIPLEFSTQFSGEMVVIQYNGRTDRIAVLYGMPWWLGSLGYGSGTQIIAALSALGALILGAQLAYSFAVLHPDRQLKAGCPNCHQHNLKRINRKTADYLLDLVGVPVRRYKCPHCGWQGRRIARHRH</sequence>
<feature type="transmembrane region" description="Helical" evidence="2">
    <location>
        <begin position="53"/>
        <end position="71"/>
    </location>
</feature>
<proteinExistence type="predicted"/>
<organism evidence="3">
    <name type="scientific">hydrothermal vent metagenome</name>
    <dbReference type="NCBI Taxonomy" id="652676"/>
    <lineage>
        <taxon>unclassified sequences</taxon>
        <taxon>metagenomes</taxon>
        <taxon>ecological metagenomes</taxon>
    </lineage>
</organism>
<dbReference type="EMBL" id="UOEU01000838">
    <property type="protein sequence ID" value="VAW41341.1"/>
    <property type="molecule type" value="Genomic_DNA"/>
</dbReference>
<feature type="compositionally biased region" description="Basic and acidic residues" evidence="1">
    <location>
        <begin position="1"/>
        <end position="11"/>
    </location>
</feature>
<keyword evidence="2" id="KW-0472">Membrane</keyword>
<evidence type="ECO:0000256" key="2">
    <source>
        <dbReference type="SAM" id="Phobius"/>
    </source>
</evidence>
<feature type="region of interest" description="Disordered" evidence="1">
    <location>
        <begin position="1"/>
        <end position="33"/>
    </location>
</feature>
<reference evidence="3" key="1">
    <citation type="submission" date="2018-06" db="EMBL/GenBank/DDBJ databases">
        <authorList>
            <person name="Zhirakovskaya E."/>
        </authorList>
    </citation>
    <scope>NUCLEOTIDE SEQUENCE</scope>
</reference>
<keyword evidence="2" id="KW-0812">Transmembrane</keyword>
<gene>
    <name evidence="3" type="ORF">MNBD_CHLOROFLEXI01-2880</name>
</gene>
<accession>A0A3B0VEJ9</accession>
<dbReference type="AlphaFoldDB" id="A0A3B0VEJ9"/>
<protein>
    <submittedName>
        <fullName evidence="3">Uncharacterized protein</fullName>
    </submittedName>
</protein>
<keyword evidence="2" id="KW-1133">Transmembrane helix</keyword>
<evidence type="ECO:0000256" key="1">
    <source>
        <dbReference type="SAM" id="MobiDB-lite"/>
    </source>
</evidence>
<dbReference type="Gene3D" id="2.60.40.3620">
    <property type="match status" value="1"/>
</dbReference>
<feature type="transmembrane region" description="Helical" evidence="2">
    <location>
        <begin position="311"/>
        <end position="332"/>
    </location>
</feature>
<dbReference type="NCBIfam" id="NF041940">
    <property type="entry name" value="choice_anch_X"/>
    <property type="match status" value="1"/>
</dbReference>
<name>A0A3B0VEJ9_9ZZZZ</name>